<dbReference type="Gene3D" id="3.40.50.720">
    <property type="entry name" value="NAD(P)-binding Rossmann-like Domain"/>
    <property type="match status" value="1"/>
</dbReference>
<dbReference type="PANTHER" id="PTHR44147:SF2">
    <property type="entry name" value="DEHYDROGENASE_REDUCTASE SDR FAMILY MEMBER 1"/>
    <property type="match status" value="1"/>
</dbReference>
<dbReference type="Proteomes" id="UP000887540">
    <property type="component" value="Unplaced"/>
</dbReference>
<comment type="similarity">
    <text evidence="1">Belongs to the short-chain dehydrogenases/reductases (SDR) family.</text>
</comment>
<dbReference type="InterPro" id="IPR002347">
    <property type="entry name" value="SDR_fam"/>
</dbReference>
<dbReference type="WBParaSite" id="ACRNAN_scaffold813.g23933.t1">
    <property type="protein sequence ID" value="ACRNAN_scaffold813.g23933.t1"/>
    <property type="gene ID" value="ACRNAN_scaffold813.g23933"/>
</dbReference>
<dbReference type="SUPFAM" id="SSF51735">
    <property type="entry name" value="NAD(P)-binding Rossmann-fold domains"/>
    <property type="match status" value="1"/>
</dbReference>
<accession>A0A914EGN2</accession>
<dbReference type="PANTHER" id="PTHR44147">
    <property type="entry name" value="DEHYDROGENASE/REDUCTASE SDR FAMILY MEMBER 1"/>
    <property type="match status" value="1"/>
</dbReference>
<name>A0A914EGN2_9BILA</name>
<organism evidence="2 3">
    <name type="scientific">Acrobeloides nanus</name>
    <dbReference type="NCBI Taxonomy" id="290746"/>
    <lineage>
        <taxon>Eukaryota</taxon>
        <taxon>Metazoa</taxon>
        <taxon>Ecdysozoa</taxon>
        <taxon>Nematoda</taxon>
        <taxon>Chromadorea</taxon>
        <taxon>Rhabditida</taxon>
        <taxon>Tylenchina</taxon>
        <taxon>Cephalobomorpha</taxon>
        <taxon>Cephaloboidea</taxon>
        <taxon>Cephalobidae</taxon>
        <taxon>Acrobeloides</taxon>
    </lineage>
</organism>
<dbReference type="AlphaFoldDB" id="A0A914EGN2"/>
<dbReference type="Pfam" id="PF00106">
    <property type="entry name" value="adh_short"/>
    <property type="match status" value="1"/>
</dbReference>
<evidence type="ECO:0000313" key="3">
    <source>
        <dbReference type="WBParaSite" id="ACRNAN_scaffold813.g23933.t1"/>
    </source>
</evidence>
<sequence>MSLRGKVAVVTGASRGVGRGIALQLGEAGAKVYVTGRDPKNKKVHPDLPTLDQTSQEITKRGGEGIAVFVDHANDDQVKQLFEKISNENHGQLDILVNNATAAAEFDQIFDSKKFWEQEPDLWDSMNKVSLRSTYIASVYAARLLVKNDRGGLIVNVSARAGKEYMFNVPFGVGKAGVDRMSADMAHELKPYKVAVVSLWPAKVKTELNQKAVKENTLPPEIAEYAKKGLLTAESPEYSGKAVVALATDPNLLNKTGKIFPTAGLGQEYGFKDIDGREIGVNQHF</sequence>
<evidence type="ECO:0000313" key="2">
    <source>
        <dbReference type="Proteomes" id="UP000887540"/>
    </source>
</evidence>
<dbReference type="PRINTS" id="PR00081">
    <property type="entry name" value="GDHRDH"/>
</dbReference>
<proteinExistence type="inferred from homology"/>
<dbReference type="InterPro" id="IPR036291">
    <property type="entry name" value="NAD(P)-bd_dom_sf"/>
</dbReference>
<keyword evidence="2" id="KW-1185">Reference proteome</keyword>
<protein>
    <submittedName>
        <fullName evidence="3">Uncharacterized protein</fullName>
    </submittedName>
</protein>
<evidence type="ECO:0000256" key="1">
    <source>
        <dbReference type="RuleBase" id="RU000363"/>
    </source>
</evidence>
<dbReference type="PRINTS" id="PR00080">
    <property type="entry name" value="SDRFAMILY"/>
</dbReference>
<reference evidence="3" key="1">
    <citation type="submission" date="2022-11" db="UniProtKB">
        <authorList>
            <consortium name="WormBaseParasite"/>
        </authorList>
    </citation>
    <scope>IDENTIFICATION</scope>
</reference>